<dbReference type="GO" id="GO:0042644">
    <property type="term" value="C:chloroplast nucleoid"/>
    <property type="evidence" value="ECO:0007669"/>
    <property type="project" value="InterPro"/>
</dbReference>
<dbReference type="AlphaFoldDB" id="A0AA38GKS5"/>
<evidence type="ECO:0000313" key="1">
    <source>
        <dbReference type="EMBL" id="KAH9322875.1"/>
    </source>
</evidence>
<sequence>MTDISMDAKSEEVAVQIAAQGVMGRRVDNLDTSFMMALDFMLGQSENDIDQRKWLLEVIKDTTLSYLTKKLPPHVQVVGMLCRTPRKESRLDLLRRVAGGGGKFDCEDGGKIVLPKANLDDIANQADDLLE</sequence>
<accession>A0AA38GKS5</accession>
<dbReference type="PANTHER" id="PTHR37262:SF1">
    <property type="entry name" value="PROTEIN PEP-RELATED DEVELOPMENT ARRESTED 1, CHLOROPLASTIC"/>
    <property type="match status" value="1"/>
</dbReference>
<comment type="caution">
    <text evidence="1">The sequence shown here is derived from an EMBL/GenBank/DDBJ whole genome shotgun (WGS) entry which is preliminary data.</text>
</comment>
<keyword evidence="2" id="KW-1185">Reference proteome</keyword>
<dbReference type="Proteomes" id="UP000824469">
    <property type="component" value="Unassembled WGS sequence"/>
</dbReference>
<dbReference type="PANTHER" id="PTHR37262">
    <property type="entry name" value="PROTEIN PEP-RELATED DEVELOPMENT ARRESTED 1, CHLOROPLASTIC"/>
    <property type="match status" value="1"/>
</dbReference>
<dbReference type="EMBL" id="JAHRHJ020000003">
    <property type="protein sequence ID" value="KAH9322875.1"/>
    <property type="molecule type" value="Genomic_DNA"/>
</dbReference>
<dbReference type="InterPro" id="IPR038961">
    <property type="entry name" value="PRDA1"/>
</dbReference>
<protein>
    <submittedName>
        <fullName evidence="1">Uncharacterized protein</fullName>
    </submittedName>
</protein>
<evidence type="ECO:0000313" key="2">
    <source>
        <dbReference type="Proteomes" id="UP000824469"/>
    </source>
</evidence>
<dbReference type="OMA" id="MTDISMD"/>
<feature type="non-terminal residue" evidence="1">
    <location>
        <position position="1"/>
    </location>
</feature>
<reference evidence="1 2" key="1">
    <citation type="journal article" date="2021" name="Nat. Plants">
        <title>The Taxus genome provides insights into paclitaxel biosynthesis.</title>
        <authorList>
            <person name="Xiong X."/>
            <person name="Gou J."/>
            <person name="Liao Q."/>
            <person name="Li Y."/>
            <person name="Zhou Q."/>
            <person name="Bi G."/>
            <person name="Li C."/>
            <person name="Du R."/>
            <person name="Wang X."/>
            <person name="Sun T."/>
            <person name="Guo L."/>
            <person name="Liang H."/>
            <person name="Lu P."/>
            <person name="Wu Y."/>
            <person name="Zhang Z."/>
            <person name="Ro D.K."/>
            <person name="Shang Y."/>
            <person name="Huang S."/>
            <person name="Yan J."/>
        </authorList>
    </citation>
    <scope>NUCLEOTIDE SEQUENCE [LARGE SCALE GENOMIC DNA]</scope>
    <source>
        <strain evidence="1">Ta-2019</strain>
    </source>
</reference>
<proteinExistence type="predicted"/>
<organism evidence="1 2">
    <name type="scientific">Taxus chinensis</name>
    <name type="common">Chinese yew</name>
    <name type="synonym">Taxus wallichiana var. chinensis</name>
    <dbReference type="NCBI Taxonomy" id="29808"/>
    <lineage>
        <taxon>Eukaryota</taxon>
        <taxon>Viridiplantae</taxon>
        <taxon>Streptophyta</taxon>
        <taxon>Embryophyta</taxon>
        <taxon>Tracheophyta</taxon>
        <taxon>Spermatophyta</taxon>
        <taxon>Pinopsida</taxon>
        <taxon>Pinidae</taxon>
        <taxon>Conifers II</taxon>
        <taxon>Cupressales</taxon>
        <taxon>Taxaceae</taxon>
        <taxon>Taxus</taxon>
    </lineage>
</organism>
<name>A0AA38GKS5_TAXCH</name>
<gene>
    <name evidence="1" type="ORF">KI387_017514</name>
</gene>
<dbReference type="GO" id="GO:0006355">
    <property type="term" value="P:regulation of DNA-templated transcription"/>
    <property type="evidence" value="ECO:0007669"/>
    <property type="project" value="InterPro"/>
</dbReference>